<protein>
    <recommendedName>
        <fullName evidence="6">C2H2-type domain-containing protein</fullName>
    </recommendedName>
</protein>
<comment type="caution">
    <text evidence="7">The sequence shown here is derived from an EMBL/GenBank/DDBJ whole genome shotgun (WGS) entry which is preliminary data.</text>
</comment>
<dbReference type="PANTHER" id="PTHR24409:SF295">
    <property type="entry name" value="AZ2-RELATED"/>
    <property type="match status" value="1"/>
</dbReference>
<evidence type="ECO:0000313" key="7">
    <source>
        <dbReference type="EMBL" id="KAL3399536.1"/>
    </source>
</evidence>
<sequence>MLTRFQVRRMEPSDLFDCAVRVQEEPSDVPLRKNDYEVIDVKPDLKIVQLLSFPRENSSHTLRKYDLKYEDELGNKAKIVFESEDVKPNMAFLAVKKIVDNFKYQLQNVNYSDGYKIQNIVNEETVAEVKQEYVHHTTEQLNLNLDMHNACEVCGKSFAQKWYLKSHIDSVHNGVTHSCVECRKLFRHKNRLQNHINEVHRAIPHTCNTRGKSFTYKGSLKIHSDVVDNGVTHVCDMCPKTFSKKYHLNIHIDSIYKGITHACDTCGCTYSTKRYLKVHINSVHD</sequence>
<dbReference type="InterPro" id="IPR036236">
    <property type="entry name" value="Znf_C2H2_sf"/>
</dbReference>
<dbReference type="PANTHER" id="PTHR24409">
    <property type="entry name" value="ZINC FINGER PROTEIN 142"/>
    <property type="match status" value="1"/>
</dbReference>
<evidence type="ECO:0000259" key="6">
    <source>
        <dbReference type="PROSITE" id="PS50157"/>
    </source>
</evidence>
<evidence type="ECO:0000256" key="1">
    <source>
        <dbReference type="ARBA" id="ARBA00022723"/>
    </source>
</evidence>
<keyword evidence="8" id="KW-1185">Reference proteome</keyword>
<keyword evidence="4" id="KW-0862">Zinc</keyword>
<keyword evidence="3 5" id="KW-0863">Zinc-finger</keyword>
<dbReference type="Gene3D" id="3.30.160.60">
    <property type="entry name" value="Classic Zinc Finger"/>
    <property type="match status" value="4"/>
</dbReference>
<feature type="domain" description="C2H2-type" evidence="6">
    <location>
        <begin position="261"/>
        <end position="285"/>
    </location>
</feature>
<keyword evidence="2" id="KW-0677">Repeat</keyword>
<accession>A0ABD2X443</accession>
<dbReference type="InterPro" id="IPR013087">
    <property type="entry name" value="Znf_C2H2_type"/>
</dbReference>
<dbReference type="SMART" id="SM00355">
    <property type="entry name" value="ZnF_C2H2"/>
    <property type="match status" value="4"/>
</dbReference>
<dbReference type="Proteomes" id="UP001627154">
    <property type="component" value="Unassembled WGS sequence"/>
</dbReference>
<feature type="domain" description="C2H2-type" evidence="6">
    <location>
        <begin position="233"/>
        <end position="261"/>
    </location>
</feature>
<dbReference type="EMBL" id="JBJJXI010000055">
    <property type="protein sequence ID" value="KAL3399536.1"/>
    <property type="molecule type" value="Genomic_DNA"/>
</dbReference>
<dbReference type="PROSITE" id="PS00028">
    <property type="entry name" value="ZINC_FINGER_C2H2_1"/>
    <property type="match status" value="3"/>
</dbReference>
<evidence type="ECO:0000256" key="3">
    <source>
        <dbReference type="ARBA" id="ARBA00022771"/>
    </source>
</evidence>
<dbReference type="AlphaFoldDB" id="A0ABD2X443"/>
<dbReference type="GO" id="GO:0008270">
    <property type="term" value="F:zinc ion binding"/>
    <property type="evidence" value="ECO:0007669"/>
    <property type="project" value="UniProtKB-KW"/>
</dbReference>
<proteinExistence type="predicted"/>
<evidence type="ECO:0000256" key="2">
    <source>
        <dbReference type="ARBA" id="ARBA00022737"/>
    </source>
</evidence>
<dbReference type="PROSITE" id="PS50157">
    <property type="entry name" value="ZINC_FINGER_C2H2_2"/>
    <property type="match status" value="4"/>
</dbReference>
<evidence type="ECO:0000256" key="4">
    <source>
        <dbReference type="ARBA" id="ARBA00022833"/>
    </source>
</evidence>
<organism evidence="7 8">
    <name type="scientific">Trichogramma kaykai</name>
    <dbReference type="NCBI Taxonomy" id="54128"/>
    <lineage>
        <taxon>Eukaryota</taxon>
        <taxon>Metazoa</taxon>
        <taxon>Ecdysozoa</taxon>
        <taxon>Arthropoda</taxon>
        <taxon>Hexapoda</taxon>
        <taxon>Insecta</taxon>
        <taxon>Pterygota</taxon>
        <taxon>Neoptera</taxon>
        <taxon>Endopterygota</taxon>
        <taxon>Hymenoptera</taxon>
        <taxon>Apocrita</taxon>
        <taxon>Proctotrupomorpha</taxon>
        <taxon>Chalcidoidea</taxon>
        <taxon>Trichogrammatidae</taxon>
        <taxon>Trichogramma</taxon>
    </lineage>
</organism>
<dbReference type="Pfam" id="PF00096">
    <property type="entry name" value="zf-C2H2"/>
    <property type="match status" value="3"/>
</dbReference>
<dbReference type="SUPFAM" id="SSF57667">
    <property type="entry name" value="beta-beta-alpha zinc fingers"/>
    <property type="match status" value="3"/>
</dbReference>
<gene>
    <name evidence="7" type="ORF">TKK_006812</name>
</gene>
<keyword evidence="1" id="KW-0479">Metal-binding</keyword>
<feature type="domain" description="C2H2-type" evidence="6">
    <location>
        <begin position="149"/>
        <end position="177"/>
    </location>
</feature>
<feature type="domain" description="C2H2-type" evidence="6">
    <location>
        <begin position="177"/>
        <end position="200"/>
    </location>
</feature>
<reference evidence="7 8" key="1">
    <citation type="journal article" date="2024" name="bioRxiv">
        <title>A reference genome for Trichogramma kaykai: A tiny desert-dwelling parasitoid wasp with competing sex-ratio distorters.</title>
        <authorList>
            <person name="Culotta J."/>
            <person name="Lindsey A.R."/>
        </authorList>
    </citation>
    <scope>NUCLEOTIDE SEQUENCE [LARGE SCALE GENOMIC DNA]</scope>
    <source>
        <strain evidence="7 8">KSX58</strain>
    </source>
</reference>
<evidence type="ECO:0000256" key="5">
    <source>
        <dbReference type="PROSITE-ProRule" id="PRU00042"/>
    </source>
</evidence>
<name>A0ABD2X443_9HYME</name>
<evidence type="ECO:0000313" key="8">
    <source>
        <dbReference type="Proteomes" id="UP001627154"/>
    </source>
</evidence>